<dbReference type="InterPro" id="IPR008928">
    <property type="entry name" value="6-hairpin_glycosidase_sf"/>
</dbReference>
<dbReference type="Gene3D" id="1.50.10.20">
    <property type="match status" value="1"/>
</dbReference>
<protein>
    <submittedName>
        <fullName evidence="1">Mannan endo-1,6-alpha-mannosidase</fullName>
    </submittedName>
</protein>
<keyword evidence="2" id="KW-1185">Reference proteome</keyword>
<dbReference type="RefSeq" id="XP_031006669.1">
    <property type="nucleotide sequence ID" value="XM_031148035.1"/>
</dbReference>
<accession>A0A8H8U2A3</accession>
<dbReference type="AlphaFoldDB" id="A0A8H8U2A3"/>
<evidence type="ECO:0000313" key="2">
    <source>
        <dbReference type="Proteomes" id="UP000431533"/>
    </source>
</evidence>
<sequence>MASRISYPQLLGNSTEVGPVLSTLAMTVSIFFFRLLSLLGYARLTISAPSGHTKAEVAFNTLQTWYNTSSGIYDTTGWWNSANCLTAVGDLAAIDAAVLPEAIVLFLNTAVQAPKYNLQMQKVVTDDYSIISYYGPSFPPGFPIPPILNPIGFLNGYYDDEGWWALAWIQAFDVTQNPLFLQTSIEIFHDMKNGSNTPCGAGGGIWWDKNQTYVNAIANELYLSVGAHLANRVLLNKNFYLENAKSQWAWFQKSGMINSRNLINDGLQNCSNNNGTVWSYNQGVILGALTELFYATGDQSYLTTATSIANAAITALQDKNKVLHDSCEPNCGADGSQFKGVFMRNLQILQKAAPSQTYVDFAAANAASIWAYDRNASDGVLSEVWSGPFVKTGNASTQSSALDALIADQAFGDSSAGVIASRERELRS</sequence>
<gene>
    <name evidence="1" type="primary">DFG5_1</name>
    <name evidence="1" type="ORF">LHYA1_G003061</name>
</gene>
<dbReference type="InterPro" id="IPR053169">
    <property type="entry name" value="MUG_Protein"/>
</dbReference>
<comment type="caution">
    <text evidence="1">The sequence shown here is derived from an EMBL/GenBank/DDBJ whole genome shotgun (WGS) entry which is preliminary data.</text>
</comment>
<organism evidence="1 2">
    <name type="scientific">Lachnellula hyalina</name>
    <dbReference type="NCBI Taxonomy" id="1316788"/>
    <lineage>
        <taxon>Eukaryota</taxon>
        <taxon>Fungi</taxon>
        <taxon>Dikarya</taxon>
        <taxon>Ascomycota</taxon>
        <taxon>Pezizomycotina</taxon>
        <taxon>Leotiomycetes</taxon>
        <taxon>Helotiales</taxon>
        <taxon>Lachnaceae</taxon>
        <taxon>Lachnellula</taxon>
    </lineage>
</organism>
<dbReference type="PANTHER" id="PTHR47791:SF1">
    <property type="entry name" value="ENDO MANNANASE, GH76 FAMILY (EUROFUNG)"/>
    <property type="match status" value="1"/>
</dbReference>
<dbReference type="OrthoDB" id="9984024at2759"/>
<evidence type="ECO:0000313" key="1">
    <source>
        <dbReference type="EMBL" id="TVY27881.1"/>
    </source>
</evidence>
<proteinExistence type="predicted"/>
<dbReference type="GeneID" id="41983259"/>
<reference evidence="1 2" key="1">
    <citation type="submission" date="2018-05" db="EMBL/GenBank/DDBJ databases">
        <title>Genome sequencing and assembly of the regulated plant pathogen Lachnellula willkommii and related sister species for the development of diagnostic species identification markers.</title>
        <authorList>
            <person name="Giroux E."/>
            <person name="Bilodeau G."/>
        </authorList>
    </citation>
    <scope>NUCLEOTIDE SEQUENCE [LARGE SCALE GENOMIC DNA]</scope>
    <source>
        <strain evidence="1 2">CBS 185.66</strain>
    </source>
</reference>
<name>A0A8H8U2A3_9HELO</name>
<dbReference type="SUPFAM" id="SSF48208">
    <property type="entry name" value="Six-hairpin glycosidases"/>
    <property type="match status" value="1"/>
</dbReference>
<dbReference type="EMBL" id="QGMH01000040">
    <property type="protein sequence ID" value="TVY27881.1"/>
    <property type="molecule type" value="Genomic_DNA"/>
</dbReference>
<dbReference type="Pfam" id="PF03663">
    <property type="entry name" value="Glyco_hydro_76"/>
    <property type="match status" value="1"/>
</dbReference>
<dbReference type="PANTHER" id="PTHR47791">
    <property type="entry name" value="MEIOTICALLY UP-REGULATED GENE 191 PROTEIN"/>
    <property type="match status" value="1"/>
</dbReference>
<dbReference type="Proteomes" id="UP000431533">
    <property type="component" value="Unassembled WGS sequence"/>
</dbReference>
<dbReference type="InterPro" id="IPR005198">
    <property type="entry name" value="Glyco_hydro_76"/>
</dbReference>
<dbReference type="GO" id="GO:0005975">
    <property type="term" value="P:carbohydrate metabolic process"/>
    <property type="evidence" value="ECO:0007669"/>
    <property type="project" value="InterPro"/>
</dbReference>